<evidence type="ECO:0000256" key="1">
    <source>
        <dbReference type="ARBA" id="ARBA00023002"/>
    </source>
</evidence>
<dbReference type="InterPro" id="IPR006176">
    <property type="entry name" value="3-OHacyl-CoA_DH_NAD-bd"/>
</dbReference>
<dbReference type="InterPro" id="IPR050136">
    <property type="entry name" value="FA_oxidation_alpha_subunit"/>
</dbReference>
<dbReference type="Pfam" id="PF02737">
    <property type="entry name" value="3HCDH_N"/>
    <property type="match status" value="1"/>
</dbReference>
<dbReference type="InterPro" id="IPR008927">
    <property type="entry name" value="6-PGluconate_DH-like_C_sf"/>
</dbReference>
<feature type="domain" description="3-hydroxyacyl-CoA dehydrogenase C-terminal" evidence="2">
    <location>
        <begin position="309"/>
        <end position="388"/>
    </location>
</feature>
<dbReference type="GO" id="GO:0004300">
    <property type="term" value="F:enoyl-CoA hydratase activity"/>
    <property type="evidence" value="ECO:0007669"/>
    <property type="project" value="TreeGrafter"/>
</dbReference>
<dbReference type="FunFam" id="3.40.50.720:FF:000009">
    <property type="entry name" value="Fatty oxidation complex, alpha subunit"/>
    <property type="match status" value="1"/>
</dbReference>
<dbReference type="GO" id="GO:0006635">
    <property type="term" value="P:fatty acid beta-oxidation"/>
    <property type="evidence" value="ECO:0007669"/>
    <property type="project" value="TreeGrafter"/>
</dbReference>
<evidence type="ECO:0000313" key="5">
    <source>
        <dbReference type="Proteomes" id="UP000178023"/>
    </source>
</evidence>
<dbReference type="InterPro" id="IPR036291">
    <property type="entry name" value="NAD(P)-bd_dom_sf"/>
</dbReference>
<dbReference type="Gene3D" id="3.40.50.720">
    <property type="entry name" value="NAD(P)-binding Rossmann-like Domain"/>
    <property type="match status" value="1"/>
</dbReference>
<dbReference type="GO" id="GO:0070403">
    <property type="term" value="F:NAD+ binding"/>
    <property type="evidence" value="ECO:0007669"/>
    <property type="project" value="InterPro"/>
</dbReference>
<evidence type="ECO:0000259" key="2">
    <source>
        <dbReference type="Pfam" id="PF00725"/>
    </source>
</evidence>
<keyword evidence="1" id="KW-0560">Oxidoreductase</keyword>
<accession>A0A1F8F561</accession>
<protein>
    <recommendedName>
        <fullName evidence="6">3-hydroxybutyryl-CoA dehydrogenase</fullName>
    </recommendedName>
</protein>
<feature type="domain" description="3-hydroxyacyl-CoA dehydrogenase C-terminal" evidence="2">
    <location>
        <begin position="187"/>
        <end position="278"/>
    </location>
</feature>
<reference evidence="4 5" key="1">
    <citation type="journal article" date="2016" name="Nat. Commun.">
        <title>Thousands of microbial genomes shed light on interconnected biogeochemical processes in an aquifer system.</title>
        <authorList>
            <person name="Anantharaman K."/>
            <person name="Brown C.T."/>
            <person name="Hug L.A."/>
            <person name="Sharon I."/>
            <person name="Castelle C.J."/>
            <person name="Probst A.J."/>
            <person name="Thomas B.C."/>
            <person name="Singh A."/>
            <person name="Wilkins M.J."/>
            <person name="Karaoz U."/>
            <person name="Brodie E.L."/>
            <person name="Williams K.H."/>
            <person name="Hubbard S.S."/>
            <person name="Banfield J.F."/>
        </authorList>
    </citation>
    <scope>NUCLEOTIDE SEQUENCE [LARGE SCALE GENOMIC DNA]</scope>
</reference>
<evidence type="ECO:0000313" key="4">
    <source>
        <dbReference type="EMBL" id="OGN08263.1"/>
    </source>
</evidence>
<feature type="domain" description="3-hydroxyacyl-CoA dehydrogenase NAD binding" evidence="3">
    <location>
        <begin position="5"/>
        <end position="184"/>
    </location>
</feature>
<dbReference type="Pfam" id="PF00725">
    <property type="entry name" value="3HCDH"/>
    <property type="match status" value="2"/>
</dbReference>
<dbReference type="Gene3D" id="1.10.1040.50">
    <property type="match status" value="1"/>
</dbReference>
<dbReference type="Proteomes" id="UP000178023">
    <property type="component" value="Unassembled WGS sequence"/>
</dbReference>
<dbReference type="InterPro" id="IPR006108">
    <property type="entry name" value="3HC_DH_C"/>
</dbReference>
<dbReference type="GO" id="GO:0016509">
    <property type="term" value="F:long-chain (3S)-3-hydroxyacyl-CoA dehydrogenase (NAD+) activity"/>
    <property type="evidence" value="ECO:0007669"/>
    <property type="project" value="TreeGrafter"/>
</dbReference>
<name>A0A1F8F561_9BACT</name>
<evidence type="ECO:0000259" key="3">
    <source>
        <dbReference type="Pfam" id="PF02737"/>
    </source>
</evidence>
<dbReference type="SUPFAM" id="SSF51735">
    <property type="entry name" value="NAD(P)-binding Rossmann-fold domains"/>
    <property type="match status" value="1"/>
</dbReference>
<gene>
    <name evidence="4" type="ORF">A2750_03780</name>
</gene>
<dbReference type="EMBL" id="MGJL01000008">
    <property type="protein sequence ID" value="OGN08263.1"/>
    <property type="molecule type" value="Genomic_DNA"/>
</dbReference>
<sequence length="395" mass="43952">MDIFKVGIVGGGAMGGGIAALIAKHGVPVIVKEATPELAEKARQGIYGRFEKWYQRNKIDEHRFEQLKSYVEVTINSADLADVDLLIEAIVEKLEPKLAVFREFDVILRPEVVMASNTSTLPISKLAAATNRPDRVIGTHFFNPPTTMQLVEVVPGEKTSAETLVAIEDFLVSTCEKQLIRAKDQPGFLVNCLLLPYLNEGVLGIETSRVSIENIDRQAREFGWPMGPFTLLDAVGIDVAYFAGQVIAEAYPERIVMPAVYKKLLDLSRIGEKTGAGFRVMHGEWPDIENLLEEWYPNRGVTLATEEIFERMMAGFLNEAVGALEHRVASKEHIELGCQLGIGCPKNGPLHIVDEMGAAKLLATLEKWAVKEPRFAPYQLLRDMAAKNERFFTDW</sequence>
<dbReference type="SUPFAM" id="SSF48179">
    <property type="entry name" value="6-phosphogluconate dehydrogenase C-terminal domain-like"/>
    <property type="match status" value="2"/>
</dbReference>
<dbReference type="PANTHER" id="PTHR43612">
    <property type="entry name" value="TRIFUNCTIONAL ENZYME SUBUNIT ALPHA"/>
    <property type="match status" value="1"/>
</dbReference>
<dbReference type="AlphaFoldDB" id="A0A1F8F561"/>
<evidence type="ECO:0008006" key="6">
    <source>
        <dbReference type="Google" id="ProtNLM"/>
    </source>
</evidence>
<comment type="caution">
    <text evidence="4">The sequence shown here is derived from an EMBL/GenBank/DDBJ whole genome shotgun (WGS) entry which is preliminary data.</text>
</comment>
<proteinExistence type="predicted"/>
<organism evidence="4 5">
    <name type="scientific">Candidatus Yanofskybacteria bacterium RIFCSPHIGHO2_01_FULL_45_42</name>
    <dbReference type="NCBI Taxonomy" id="1802671"/>
    <lineage>
        <taxon>Bacteria</taxon>
        <taxon>Candidatus Yanofskyibacteriota</taxon>
    </lineage>
</organism>
<dbReference type="PANTHER" id="PTHR43612:SF3">
    <property type="entry name" value="TRIFUNCTIONAL ENZYME SUBUNIT ALPHA, MITOCHONDRIAL"/>
    <property type="match status" value="1"/>
</dbReference>